<dbReference type="EMBL" id="LR797388">
    <property type="protein sequence ID" value="CAB4212572.1"/>
    <property type="molecule type" value="Genomic_DNA"/>
</dbReference>
<organism evidence="2">
    <name type="scientific">uncultured Caudovirales phage</name>
    <dbReference type="NCBI Taxonomy" id="2100421"/>
    <lineage>
        <taxon>Viruses</taxon>
        <taxon>Duplodnaviria</taxon>
        <taxon>Heunggongvirae</taxon>
        <taxon>Uroviricota</taxon>
        <taxon>Caudoviricetes</taxon>
        <taxon>Peduoviridae</taxon>
        <taxon>Maltschvirus</taxon>
        <taxon>Maltschvirus maltsch</taxon>
    </lineage>
</organism>
<accession>A0A6J5SED0</accession>
<proteinExistence type="predicted"/>
<name>A0A6J5SED0_9CAUD</name>
<reference evidence="2" key="1">
    <citation type="submission" date="2020-05" db="EMBL/GenBank/DDBJ databases">
        <authorList>
            <person name="Chiriac C."/>
            <person name="Salcher M."/>
            <person name="Ghai R."/>
            <person name="Kavagutti S V."/>
        </authorList>
    </citation>
    <scope>NUCLEOTIDE SEQUENCE</scope>
</reference>
<evidence type="ECO:0000313" key="1">
    <source>
        <dbReference type="EMBL" id="CAB4199098.1"/>
    </source>
</evidence>
<protein>
    <submittedName>
        <fullName evidence="2">Uncharacterized protein</fullName>
    </submittedName>
</protein>
<sequence>MTQAIEDNTKALNRLNNTLLSIFKIMPAVVETVNPGPVVSPHANAGAKAIKAAQTTPTESPAAATQAAAPAAIPMVRESASRLTLHMASSNAEGQGKEAAVALLAEFNDADGNPCRGAKALQESDIAGYLKRIIGIIGEAQARTVLGIK</sequence>
<gene>
    <name evidence="1" type="ORF">UFOVP1326_19</name>
    <name evidence="2" type="ORF">UFOVP1436_20</name>
</gene>
<dbReference type="EMBL" id="LR797276">
    <property type="protein sequence ID" value="CAB4199098.1"/>
    <property type="molecule type" value="Genomic_DNA"/>
</dbReference>
<evidence type="ECO:0000313" key="2">
    <source>
        <dbReference type="EMBL" id="CAB4212572.1"/>
    </source>
</evidence>